<comment type="caution">
    <text evidence="1">The sequence shown here is derived from an EMBL/GenBank/DDBJ whole genome shotgun (WGS) entry which is preliminary data.</text>
</comment>
<organism evidence="1 2">
    <name type="scientific">Melia azedarach</name>
    <name type="common">Chinaberry tree</name>
    <dbReference type="NCBI Taxonomy" id="155640"/>
    <lineage>
        <taxon>Eukaryota</taxon>
        <taxon>Viridiplantae</taxon>
        <taxon>Streptophyta</taxon>
        <taxon>Embryophyta</taxon>
        <taxon>Tracheophyta</taxon>
        <taxon>Spermatophyta</taxon>
        <taxon>Magnoliopsida</taxon>
        <taxon>eudicotyledons</taxon>
        <taxon>Gunneridae</taxon>
        <taxon>Pentapetalae</taxon>
        <taxon>rosids</taxon>
        <taxon>malvids</taxon>
        <taxon>Sapindales</taxon>
        <taxon>Meliaceae</taxon>
        <taxon>Melia</taxon>
    </lineage>
</organism>
<sequence>MEDFRSKSCKMGRFYEAEAPRSMQDLRSYSTSYANHTSTNHDQVPAGKEIIKMKKSKSTFGSASTKSWSLSDPELQRKKRVAGYKVYTVEGKMKGSLRKSFKWMKNTYNQMINGWR</sequence>
<dbReference type="EMBL" id="CM051398">
    <property type="protein sequence ID" value="KAJ4717860.1"/>
    <property type="molecule type" value="Genomic_DNA"/>
</dbReference>
<accession>A0ACC1Y2Y6</accession>
<keyword evidence="2" id="KW-1185">Reference proteome</keyword>
<name>A0ACC1Y2Y6_MELAZ</name>
<gene>
    <name evidence="1" type="ORF">OWV82_009619</name>
</gene>
<evidence type="ECO:0000313" key="2">
    <source>
        <dbReference type="Proteomes" id="UP001164539"/>
    </source>
</evidence>
<proteinExistence type="predicted"/>
<protein>
    <submittedName>
        <fullName evidence="1">DUF3511 domain-containing protein</fullName>
    </submittedName>
</protein>
<reference evidence="1 2" key="1">
    <citation type="journal article" date="2023" name="Science">
        <title>Complex scaffold remodeling in plant triterpene biosynthesis.</title>
        <authorList>
            <person name="De La Pena R."/>
            <person name="Hodgson H."/>
            <person name="Liu J.C."/>
            <person name="Stephenson M.J."/>
            <person name="Martin A.C."/>
            <person name="Owen C."/>
            <person name="Harkess A."/>
            <person name="Leebens-Mack J."/>
            <person name="Jimenez L.E."/>
            <person name="Osbourn A."/>
            <person name="Sattely E.S."/>
        </authorList>
    </citation>
    <scope>NUCLEOTIDE SEQUENCE [LARGE SCALE GENOMIC DNA]</scope>
    <source>
        <strain evidence="2">cv. JPN11</strain>
        <tissue evidence="1">Leaf</tissue>
    </source>
</reference>
<evidence type="ECO:0000313" key="1">
    <source>
        <dbReference type="EMBL" id="KAJ4717860.1"/>
    </source>
</evidence>
<dbReference type="Proteomes" id="UP001164539">
    <property type="component" value="Chromosome 5"/>
</dbReference>